<comment type="pathway">
    <text evidence="1">Bacterial outer membrane biogenesis; LPS O-antigen biosynthesis.</text>
</comment>
<dbReference type="EMBL" id="JAPKNK010000005">
    <property type="protein sequence ID" value="MCX5570146.1"/>
    <property type="molecule type" value="Genomic_DNA"/>
</dbReference>
<protein>
    <submittedName>
        <fullName evidence="4">NAD(P)-dependent oxidoreductase</fullName>
    </submittedName>
</protein>
<feature type="domain" description="NAD-dependent epimerase/dehydratase" evidence="3">
    <location>
        <begin position="4"/>
        <end position="170"/>
    </location>
</feature>
<gene>
    <name evidence="4" type="ORF">OSH07_13155</name>
</gene>
<comment type="similarity">
    <text evidence="2">Belongs to the NAD(P)-dependent epimerase/dehydratase family.</text>
</comment>
<evidence type="ECO:0000313" key="5">
    <source>
        <dbReference type="Proteomes" id="UP001144805"/>
    </source>
</evidence>
<dbReference type="RefSeq" id="WP_266339118.1">
    <property type="nucleotide sequence ID" value="NZ_JAPKNK010000005.1"/>
</dbReference>
<dbReference type="InterPro" id="IPR036291">
    <property type="entry name" value="NAD(P)-bd_dom_sf"/>
</dbReference>
<reference evidence="4" key="1">
    <citation type="submission" date="2022-11" db="EMBL/GenBank/DDBJ databases">
        <title>Biodiversity and phylogenetic relationships of bacteria.</title>
        <authorList>
            <person name="Machado R.A.R."/>
            <person name="Bhat A."/>
            <person name="Loulou A."/>
            <person name="Kallel S."/>
        </authorList>
    </citation>
    <scope>NUCLEOTIDE SEQUENCE</scope>
    <source>
        <strain evidence="4">K-TC2</strain>
    </source>
</reference>
<dbReference type="Gene3D" id="3.40.50.720">
    <property type="entry name" value="NAD(P)-binding Rossmann-like Domain"/>
    <property type="match status" value="2"/>
</dbReference>
<sequence length="326" mass="35666">MKTLITGASGRVGRQMVASRQALGDSVRALVLPGDPGLDSLKEAGVEVIVGSLTDKEAVEQAVAGVDIVVHLAAAMLWEQGADRELFQQNIAGTFNLFDAVVSQKVKLQRFFIASSDEVYPSLKALYSPIDERHPQNPYSFYGLTKEIDERMALYYHRSHGVPVTIARFALIARSEEIKRPSGWSGRFLFVEPMRNLFTALGRPDAVAALDAARTGPEDTLLLALDEDGIPYEFHFCDVIDLVGGINLMLSDVSAVGEIFNLSGPSPFSYKVAVETLHKTFGFPYVEVRIPGPAIRASHEIAKAKSILGYRPVYDIQKIIEEAAKA</sequence>
<dbReference type="InterPro" id="IPR001509">
    <property type="entry name" value="Epimerase_deHydtase"/>
</dbReference>
<proteinExistence type="inferred from homology"/>
<dbReference type="PANTHER" id="PTHR43000">
    <property type="entry name" value="DTDP-D-GLUCOSE 4,6-DEHYDRATASE-RELATED"/>
    <property type="match status" value="1"/>
</dbReference>
<evidence type="ECO:0000259" key="3">
    <source>
        <dbReference type="Pfam" id="PF01370"/>
    </source>
</evidence>
<keyword evidence="5" id="KW-1185">Reference proteome</keyword>
<evidence type="ECO:0000256" key="2">
    <source>
        <dbReference type="ARBA" id="ARBA00007637"/>
    </source>
</evidence>
<dbReference type="AlphaFoldDB" id="A0A9X3E1R3"/>
<name>A0A9X3E1R3_9HYPH</name>
<evidence type="ECO:0000256" key="1">
    <source>
        <dbReference type="ARBA" id="ARBA00005125"/>
    </source>
</evidence>
<comment type="caution">
    <text evidence="4">The sequence shown here is derived from an EMBL/GenBank/DDBJ whole genome shotgun (WGS) entry which is preliminary data.</text>
</comment>
<organism evidence="4 5">
    <name type="scientific">Kaistia nematophila</name>
    <dbReference type="NCBI Taxonomy" id="2994654"/>
    <lineage>
        <taxon>Bacteria</taxon>
        <taxon>Pseudomonadati</taxon>
        <taxon>Pseudomonadota</taxon>
        <taxon>Alphaproteobacteria</taxon>
        <taxon>Hyphomicrobiales</taxon>
        <taxon>Kaistiaceae</taxon>
        <taxon>Kaistia</taxon>
    </lineage>
</organism>
<accession>A0A9X3E1R3</accession>
<dbReference type="SUPFAM" id="SSF51735">
    <property type="entry name" value="NAD(P)-binding Rossmann-fold domains"/>
    <property type="match status" value="1"/>
</dbReference>
<dbReference type="Proteomes" id="UP001144805">
    <property type="component" value="Unassembled WGS sequence"/>
</dbReference>
<dbReference type="Gene3D" id="3.90.25.10">
    <property type="entry name" value="UDP-galactose 4-epimerase, domain 1"/>
    <property type="match status" value="1"/>
</dbReference>
<evidence type="ECO:0000313" key="4">
    <source>
        <dbReference type="EMBL" id="MCX5570146.1"/>
    </source>
</evidence>
<dbReference type="Pfam" id="PF01370">
    <property type="entry name" value="Epimerase"/>
    <property type="match status" value="1"/>
</dbReference>